<comment type="catalytic activity">
    <reaction evidence="6">
        <text>3-phosphoshikimate + phosphoenolpyruvate = 5-O-(1-carboxyvinyl)-3-phosphoshikimate + phosphate</text>
        <dbReference type="Rhea" id="RHEA:21256"/>
        <dbReference type="ChEBI" id="CHEBI:43474"/>
        <dbReference type="ChEBI" id="CHEBI:57701"/>
        <dbReference type="ChEBI" id="CHEBI:58702"/>
        <dbReference type="ChEBI" id="CHEBI:145989"/>
        <dbReference type="EC" id="2.5.1.19"/>
    </reaction>
    <physiologicalReaction direction="left-to-right" evidence="6">
        <dbReference type="Rhea" id="RHEA:21257"/>
    </physiologicalReaction>
</comment>
<feature type="binding site" evidence="7">
    <location>
        <position position="122"/>
    </location>
    <ligand>
        <name>phosphoenolpyruvate</name>
        <dbReference type="ChEBI" id="CHEBI:58702"/>
    </ligand>
</feature>
<evidence type="ECO:0000256" key="7">
    <source>
        <dbReference type="HAMAP-Rule" id="MF_00210"/>
    </source>
</evidence>
<accession>A0ABV8WYI4</accession>
<organism evidence="9 10">
    <name type="scientific">Gracilibacillus xinjiangensis</name>
    <dbReference type="NCBI Taxonomy" id="1193282"/>
    <lineage>
        <taxon>Bacteria</taxon>
        <taxon>Bacillati</taxon>
        <taxon>Bacillota</taxon>
        <taxon>Bacilli</taxon>
        <taxon>Bacillales</taxon>
        <taxon>Bacillaceae</taxon>
        <taxon>Gracilibacillus</taxon>
    </lineage>
</organism>
<dbReference type="HAMAP" id="MF_00210">
    <property type="entry name" value="EPSP_synth"/>
    <property type="match status" value="1"/>
</dbReference>
<name>A0ABV8WYI4_9BACI</name>
<feature type="active site" description="Proton acceptor" evidence="7">
    <location>
        <position position="315"/>
    </location>
</feature>
<evidence type="ECO:0000259" key="8">
    <source>
        <dbReference type="Pfam" id="PF00275"/>
    </source>
</evidence>
<dbReference type="InterPro" id="IPR036968">
    <property type="entry name" value="Enolpyruvate_Tfrase_sf"/>
</dbReference>
<proteinExistence type="inferred from homology"/>
<dbReference type="InterPro" id="IPR023193">
    <property type="entry name" value="EPSP_synthase_CS"/>
</dbReference>
<dbReference type="PROSITE" id="PS00885">
    <property type="entry name" value="EPSP_SYNTHASE_2"/>
    <property type="match status" value="1"/>
</dbReference>
<evidence type="ECO:0000256" key="2">
    <source>
        <dbReference type="ARBA" id="ARBA00009948"/>
    </source>
</evidence>
<keyword evidence="7" id="KW-0963">Cytoplasm</keyword>
<dbReference type="CDD" id="cd01556">
    <property type="entry name" value="EPSP_synthase"/>
    <property type="match status" value="1"/>
</dbReference>
<dbReference type="EMBL" id="JBHSDT010000008">
    <property type="protein sequence ID" value="MFC4404357.1"/>
    <property type="molecule type" value="Genomic_DNA"/>
</dbReference>
<dbReference type="GO" id="GO:0003866">
    <property type="term" value="F:3-phosphoshikimate 1-carboxyvinyltransferase activity"/>
    <property type="evidence" value="ECO:0007669"/>
    <property type="project" value="UniProtKB-EC"/>
</dbReference>
<feature type="binding site" evidence="7">
    <location>
        <position position="94"/>
    </location>
    <ligand>
        <name>phosphoenolpyruvate</name>
        <dbReference type="ChEBI" id="CHEBI:58702"/>
    </ligand>
</feature>
<dbReference type="PIRSF" id="PIRSF000505">
    <property type="entry name" value="EPSPS"/>
    <property type="match status" value="1"/>
</dbReference>
<dbReference type="PROSITE" id="PS00104">
    <property type="entry name" value="EPSP_SYNTHASE_1"/>
    <property type="match status" value="1"/>
</dbReference>
<feature type="binding site" evidence="7">
    <location>
        <position position="388"/>
    </location>
    <ligand>
        <name>phosphoenolpyruvate</name>
        <dbReference type="ChEBI" id="CHEBI:58702"/>
    </ligand>
</feature>
<feature type="binding site" evidence="7">
    <location>
        <position position="22"/>
    </location>
    <ligand>
        <name>3-phosphoshikimate</name>
        <dbReference type="ChEBI" id="CHEBI:145989"/>
    </ligand>
</feature>
<feature type="binding site" evidence="7">
    <location>
        <position position="27"/>
    </location>
    <ligand>
        <name>3-phosphoshikimate</name>
        <dbReference type="ChEBI" id="CHEBI:145989"/>
    </ligand>
</feature>
<dbReference type="Gene3D" id="3.65.10.10">
    <property type="entry name" value="Enolpyruvate transferase domain"/>
    <property type="match status" value="2"/>
</dbReference>
<dbReference type="SUPFAM" id="SSF55205">
    <property type="entry name" value="EPT/RTPC-like"/>
    <property type="match status" value="1"/>
</dbReference>
<feature type="binding site" evidence="7">
    <location>
        <position position="315"/>
    </location>
    <ligand>
        <name>3-phosphoshikimate</name>
        <dbReference type="ChEBI" id="CHEBI:145989"/>
    </ligand>
</feature>
<comment type="subunit">
    <text evidence="7">Monomer.</text>
</comment>
<comment type="similarity">
    <text evidence="2 7">Belongs to the EPSP synthase family.</text>
</comment>
<dbReference type="PANTHER" id="PTHR21090">
    <property type="entry name" value="AROM/DEHYDROQUINATE SYNTHASE"/>
    <property type="match status" value="1"/>
</dbReference>
<evidence type="ECO:0000256" key="1">
    <source>
        <dbReference type="ARBA" id="ARBA00004811"/>
    </source>
</evidence>
<reference evidence="10" key="1">
    <citation type="journal article" date="2019" name="Int. J. Syst. Evol. Microbiol.">
        <title>The Global Catalogue of Microorganisms (GCM) 10K type strain sequencing project: providing services to taxonomists for standard genome sequencing and annotation.</title>
        <authorList>
            <consortium name="The Broad Institute Genomics Platform"/>
            <consortium name="The Broad Institute Genome Sequencing Center for Infectious Disease"/>
            <person name="Wu L."/>
            <person name="Ma J."/>
        </authorList>
    </citation>
    <scope>NUCLEOTIDE SEQUENCE [LARGE SCALE GENOMIC DNA]</scope>
    <source>
        <strain evidence="10">CCUG 37865</strain>
    </source>
</reference>
<feature type="domain" description="Enolpyruvate transferase" evidence="8">
    <location>
        <begin position="10"/>
        <end position="423"/>
    </location>
</feature>
<dbReference type="InterPro" id="IPR006264">
    <property type="entry name" value="EPSP_synthase"/>
</dbReference>
<dbReference type="InterPro" id="IPR013792">
    <property type="entry name" value="RNA3'P_cycl/enolpyr_Trfase_a/b"/>
</dbReference>
<evidence type="ECO:0000313" key="9">
    <source>
        <dbReference type="EMBL" id="MFC4404357.1"/>
    </source>
</evidence>
<dbReference type="NCBIfam" id="TIGR01356">
    <property type="entry name" value="aroA"/>
    <property type="match status" value="1"/>
</dbReference>
<feature type="binding site" evidence="7">
    <location>
        <position position="342"/>
    </location>
    <ligand>
        <name>3-phosphoshikimate</name>
        <dbReference type="ChEBI" id="CHEBI:145989"/>
    </ligand>
</feature>
<evidence type="ECO:0000256" key="4">
    <source>
        <dbReference type="ARBA" id="ARBA00022679"/>
    </source>
</evidence>
<feature type="binding site" evidence="7">
    <location>
        <position position="167"/>
    </location>
    <ligand>
        <name>3-phosphoshikimate</name>
        <dbReference type="ChEBI" id="CHEBI:145989"/>
    </ligand>
</feature>
<dbReference type="InterPro" id="IPR001986">
    <property type="entry name" value="Enolpyruvate_Tfrase_dom"/>
</dbReference>
<feature type="binding site" evidence="7">
    <location>
        <position position="346"/>
    </location>
    <ligand>
        <name>phosphoenolpyruvate</name>
        <dbReference type="ChEBI" id="CHEBI:58702"/>
    </ligand>
</feature>
<keyword evidence="5 7" id="KW-0057">Aromatic amino acid biosynthesis</keyword>
<comment type="caution">
    <text evidence="7">Lacks conserved residue(s) required for the propagation of feature annotation.</text>
</comment>
<comment type="function">
    <text evidence="7">Catalyzes the transfer of the enolpyruvyl moiety of phosphoenolpyruvate (PEP) to the 5-hydroxyl of shikimate-3-phosphate (S3P) to produce enolpyruvyl shikimate-3-phosphate and inorganic phosphate.</text>
</comment>
<keyword evidence="3 7" id="KW-0028">Amino-acid biosynthesis</keyword>
<keyword evidence="10" id="KW-1185">Reference proteome</keyword>
<evidence type="ECO:0000256" key="6">
    <source>
        <dbReference type="ARBA" id="ARBA00044633"/>
    </source>
</evidence>
<feature type="binding site" evidence="7">
    <location>
        <position position="22"/>
    </location>
    <ligand>
        <name>phosphoenolpyruvate</name>
        <dbReference type="ChEBI" id="CHEBI:58702"/>
    </ligand>
</feature>
<feature type="binding site" evidence="7">
    <location>
        <position position="169"/>
    </location>
    <ligand>
        <name>phosphoenolpyruvate</name>
        <dbReference type="ChEBI" id="CHEBI:58702"/>
    </ligand>
</feature>
<comment type="caution">
    <text evidence="9">The sequence shown here is derived from an EMBL/GenBank/DDBJ whole genome shotgun (WGS) entry which is preliminary data.</text>
</comment>
<dbReference type="EC" id="2.5.1.19" evidence="7"/>
<protein>
    <recommendedName>
        <fullName evidence="7">3-phosphoshikimate 1-carboxyvinyltransferase</fullName>
        <ecNumber evidence="7">2.5.1.19</ecNumber>
    </recommendedName>
    <alternativeName>
        <fullName evidence="7">5-enolpyruvylshikimate-3-phosphate synthase</fullName>
        <shortName evidence="7">EPSP synthase</shortName>
        <shortName evidence="7">EPSPS</shortName>
    </alternativeName>
</protein>
<comment type="subcellular location">
    <subcellularLocation>
        <location evidence="7">Cytoplasm</location>
    </subcellularLocation>
</comment>
<evidence type="ECO:0000256" key="3">
    <source>
        <dbReference type="ARBA" id="ARBA00022605"/>
    </source>
</evidence>
<keyword evidence="4 7" id="KW-0808">Transferase</keyword>
<evidence type="ECO:0000313" key="10">
    <source>
        <dbReference type="Proteomes" id="UP001595882"/>
    </source>
</evidence>
<dbReference type="PANTHER" id="PTHR21090:SF5">
    <property type="entry name" value="PENTAFUNCTIONAL AROM POLYPEPTIDE"/>
    <property type="match status" value="1"/>
</dbReference>
<dbReference type="Pfam" id="PF00275">
    <property type="entry name" value="EPSP_synthase"/>
    <property type="match status" value="1"/>
</dbReference>
<dbReference type="RefSeq" id="WP_390252928.1">
    <property type="nucleotide sequence ID" value="NZ_JBHSDT010000008.1"/>
</dbReference>
<sequence length="428" mass="45995">MVKKLLFSEKSLRGTISVPGDKSISHRAVMFGSLAKGKTMITNFLAGEDCLSTIEAFETMGVKITRNNQTVIVESEGIEGLKEPLVPINLGNSGTTARLLMGILSALPFHSTLYGDASLTKRPMDRITIPLKEMGAMIDGRENGKYLPIAIRGSKLQPIHYHTPMKSAQVKSGVLLAGLLTDGKTIVEEDTKTRDHTENMLKAFGADLTVEGNRVIINGNIPLSSCDIEVPGDISSAAFFLVAAAITPGSEVKIENVGLNPTRTGIIDVLKLMGVAITLEEKRTVGGEPIGDITVQSSNPKAATIEGEIIPRIIDEIPIIALLASQADGTTVIRDAEELRYKETDRIESVVTTLRALGANIEPTNDGMIIEGNANLTGAKTNSYGDHRIGMMIAIASLLTEDTVELHDDKCIAVSYPTFFDDLNKLLQ</sequence>
<comment type="pathway">
    <text evidence="1 7">Metabolic intermediate biosynthesis; chorismate biosynthesis; chorismate from D-erythrose 4-phosphate and phosphoenolpyruvate: step 6/7.</text>
</comment>
<evidence type="ECO:0000256" key="5">
    <source>
        <dbReference type="ARBA" id="ARBA00023141"/>
    </source>
</evidence>
<gene>
    <name evidence="7 9" type="primary">aroA</name>
    <name evidence="9" type="ORF">ACFOY7_14905</name>
</gene>
<feature type="binding site" evidence="7">
    <location>
        <position position="169"/>
    </location>
    <ligand>
        <name>3-phosphoshikimate</name>
        <dbReference type="ChEBI" id="CHEBI:145989"/>
    </ligand>
</feature>
<dbReference type="Proteomes" id="UP001595882">
    <property type="component" value="Unassembled WGS sequence"/>
</dbReference>
<feature type="binding site" evidence="7">
    <location>
        <position position="23"/>
    </location>
    <ligand>
        <name>3-phosphoshikimate</name>
        <dbReference type="ChEBI" id="CHEBI:145989"/>
    </ligand>
</feature>